<dbReference type="GO" id="GO:0008171">
    <property type="term" value="F:O-methyltransferase activity"/>
    <property type="evidence" value="ECO:0007669"/>
    <property type="project" value="InterPro"/>
</dbReference>
<name>A0A4P9ZUH2_9FUNG</name>
<dbReference type="CDD" id="cd02440">
    <property type="entry name" value="AdoMet_MTases"/>
    <property type="match status" value="1"/>
</dbReference>
<keyword evidence="1 5" id="KW-0489">Methyltransferase</keyword>
<dbReference type="PROSITE" id="PS51682">
    <property type="entry name" value="SAM_OMT_I"/>
    <property type="match status" value="1"/>
</dbReference>
<protein>
    <submittedName>
        <fullName evidence="5">S-adenosyl-L-methionine-dependent methyltransferase</fullName>
    </submittedName>
</protein>
<dbReference type="Gene3D" id="3.40.50.150">
    <property type="entry name" value="Vaccinia Virus protein VP39"/>
    <property type="match status" value="1"/>
</dbReference>
<dbReference type="GO" id="GO:0032259">
    <property type="term" value="P:methylation"/>
    <property type="evidence" value="ECO:0007669"/>
    <property type="project" value="UniProtKB-KW"/>
</dbReference>
<proteinExistence type="inferred from homology"/>
<accession>A0A4P9ZUH2</accession>
<evidence type="ECO:0000256" key="4">
    <source>
        <dbReference type="ARBA" id="ARBA00023453"/>
    </source>
</evidence>
<dbReference type="AlphaFoldDB" id="A0A4P9ZUH2"/>
<evidence type="ECO:0000256" key="1">
    <source>
        <dbReference type="ARBA" id="ARBA00022603"/>
    </source>
</evidence>
<keyword evidence="3" id="KW-0949">S-adenosyl-L-methionine</keyword>
<evidence type="ECO:0000256" key="3">
    <source>
        <dbReference type="ARBA" id="ARBA00022691"/>
    </source>
</evidence>
<evidence type="ECO:0000313" key="6">
    <source>
        <dbReference type="Proteomes" id="UP000268162"/>
    </source>
</evidence>
<evidence type="ECO:0000313" key="5">
    <source>
        <dbReference type="EMBL" id="RKP37195.1"/>
    </source>
</evidence>
<keyword evidence="6" id="KW-1185">Reference proteome</keyword>
<dbReference type="InterPro" id="IPR029063">
    <property type="entry name" value="SAM-dependent_MTases_sf"/>
</dbReference>
<dbReference type="Pfam" id="PF01596">
    <property type="entry name" value="Methyltransf_3"/>
    <property type="match status" value="1"/>
</dbReference>
<keyword evidence="2 5" id="KW-0808">Transferase</keyword>
<organism evidence="5 6">
    <name type="scientific">Dimargaris cristalligena</name>
    <dbReference type="NCBI Taxonomy" id="215637"/>
    <lineage>
        <taxon>Eukaryota</taxon>
        <taxon>Fungi</taxon>
        <taxon>Fungi incertae sedis</taxon>
        <taxon>Zoopagomycota</taxon>
        <taxon>Kickxellomycotina</taxon>
        <taxon>Dimargaritomycetes</taxon>
        <taxon>Dimargaritales</taxon>
        <taxon>Dimargaritaceae</taxon>
        <taxon>Dimargaris</taxon>
    </lineage>
</organism>
<evidence type="ECO:0000256" key="2">
    <source>
        <dbReference type="ARBA" id="ARBA00022679"/>
    </source>
</evidence>
<dbReference type="SUPFAM" id="SSF53335">
    <property type="entry name" value="S-adenosyl-L-methionine-dependent methyltransferases"/>
    <property type="match status" value="1"/>
</dbReference>
<dbReference type="Proteomes" id="UP000268162">
    <property type="component" value="Unassembled WGS sequence"/>
</dbReference>
<dbReference type="GO" id="GO:0008757">
    <property type="term" value="F:S-adenosylmethionine-dependent methyltransferase activity"/>
    <property type="evidence" value="ECO:0007669"/>
    <property type="project" value="TreeGrafter"/>
</dbReference>
<reference evidence="6" key="1">
    <citation type="journal article" date="2018" name="Nat. Microbiol.">
        <title>Leveraging single-cell genomics to expand the fungal tree of life.</title>
        <authorList>
            <person name="Ahrendt S.R."/>
            <person name="Quandt C.A."/>
            <person name="Ciobanu D."/>
            <person name="Clum A."/>
            <person name="Salamov A."/>
            <person name="Andreopoulos B."/>
            <person name="Cheng J.F."/>
            <person name="Woyke T."/>
            <person name="Pelin A."/>
            <person name="Henrissat B."/>
            <person name="Reynolds N.K."/>
            <person name="Benny G.L."/>
            <person name="Smith M.E."/>
            <person name="James T.Y."/>
            <person name="Grigoriev I.V."/>
        </authorList>
    </citation>
    <scope>NUCLEOTIDE SEQUENCE [LARGE SCALE GENOMIC DNA]</scope>
    <source>
        <strain evidence="6">RSA 468</strain>
    </source>
</reference>
<dbReference type="InterPro" id="IPR002935">
    <property type="entry name" value="SAM_O-MeTrfase"/>
</dbReference>
<dbReference type="PANTHER" id="PTHR10509:SF14">
    <property type="entry name" value="CAFFEOYL-COA O-METHYLTRANSFERASE 3-RELATED"/>
    <property type="match status" value="1"/>
</dbReference>
<sequence>MVSALEGLTLYWLVTMMKSRRILELGGFSGYSTLWMAEALKRNLRGVPDHPVISCELDPHYVQSIRAKATEFNMDPYVKVIEGPAMDSLKTKIEPGTQFDFIFIDANKDDYINYYNYIIDSGMLSSDGLIAVDNTLFSAQTFRKYPPVQQALERLPGTLPEVDKSGKCRVSTGSADHIYAFNKVVAEDPRTEQIMLPMFDGLTLVRLRQQ</sequence>
<dbReference type="InterPro" id="IPR050362">
    <property type="entry name" value="Cation-dep_OMT"/>
</dbReference>
<dbReference type="PANTHER" id="PTHR10509">
    <property type="entry name" value="O-METHYLTRANSFERASE-RELATED"/>
    <property type="match status" value="1"/>
</dbReference>
<gene>
    <name evidence="5" type="ORF">BJ085DRAFT_21144</name>
</gene>
<dbReference type="EMBL" id="ML002527">
    <property type="protein sequence ID" value="RKP37195.1"/>
    <property type="molecule type" value="Genomic_DNA"/>
</dbReference>
<comment type="similarity">
    <text evidence="4">Belongs to the class I-like SAM-binding methyltransferase superfamily. Cation-dependent O-methyltransferase family.</text>
</comment>
<dbReference type="STRING" id="215637.A0A4P9ZUH2"/>